<feature type="compositionally biased region" description="Low complexity" evidence="1">
    <location>
        <begin position="30"/>
        <end position="40"/>
    </location>
</feature>
<dbReference type="EMBL" id="KI913158">
    <property type="protein sequence ID" value="ETV71642.1"/>
    <property type="molecule type" value="Genomic_DNA"/>
</dbReference>
<dbReference type="Pfam" id="PF00612">
    <property type="entry name" value="IQ"/>
    <property type="match status" value="3"/>
</dbReference>
<feature type="region of interest" description="Disordered" evidence="1">
    <location>
        <begin position="1"/>
        <end position="41"/>
    </location>
</feature>
<gene>
    <name evidence="2" type="ORF">H257_13097</name>
</gene>
<dbReference type="SMART" id="SM00015">
    <property type="entry name" value="IQ"/>
    <property type="match status" value="3"/>
</dbReference>
<organism evidence="2">
    <name type="scientific">Aphanomyces astaci</name>
    <name type="common">Crayfish plague agent</name>
    <dbReference type="NCBI Taxonomy" id="112090"/>
    <lineage>
        <taxon>Eukaryota</taxon>
        <taxon>Sar</taxon>
        <taxon>Stramenopiles</taxon>
        <taxon>Oomycota</taxon>
        <taxon>Saprolegniomycetes</taxon>
        <taxon>Saprolegniales</taxon>
        <taxon>Verrucalvaceae</taxon>
        <taxon>Aphanomyces</taxon>
    </lineage>
</organism>
<evidence type="ECO:0000256" key="1">
    <source>
        <dbReference type="SAM" id="MobiDB-lite"/>
    </source>
</evidence>
<dbReference type="PROSITE" id="PS50096">
    <property type="entry name" value="IQ"/>
    <property type="match status" value="2"/>
</dbReference>
<dbReference type="InterPro" id="IPR000048">
    <property type="entry name" value="IQ_motif_EF-hand-BS"/>
</dbReference>
<protein>
    <submittedName>
        <fullName evidence="2">Uncharacterized protein</fullName>
    </submittedName>
</protein>
<dbReference type="OrthoDB" id="7451790at2759"/>
<sequence>MDRSQAVAEPPLAHSSTFLPHHDDTPGTHASSAKTASATSRQDLHKALAAVQDHVQHMRKYMKVWVKREQWLRMKSATCIQKFYRGHLARVKFPRPAVPTKSAPAMATWPMHMSSYQIMWESLPQNTQIFHIYAQIIQKIVRGSYTRRRLVEWKRANYSARQIQRVWRGYVVRGNLVGKGGATLLHQVRCVLIRVGKLERQAGIQDEATMALWSQLKQVTTDSHNHHRLTRAVSRLQAAWKGKLARRQHGQSSRKSTEWCEAPCKQCQANALEIATLRQELHDLAALVRQLTVPPETSGPHPNVDPSPRMVPSACAALPSLPTSHADMTQPLTLADFFVRPNYAPMRDMEVQYHSLDDFQAHVATSSSYLDVDLLAVD</sequence>
<proteinExistence type="predicted"/>
<dbReference type="CDD" id="cd23767">
    <property type="entry name" value="IQCD"/>
    <property type="match status" value="2"/>
</dbReference>
<name>W4FVY6_APHAT</name>
<dbReference type="VEuPathDB" id="FungiDB:H257_13097"/>
<evidence type="ECO:0000313" key="2">
    <source>
        <dbReference type="EMBL" id="ETV71642.1"/>
    </source>
</evidence>
<reference evidence="2" key="1">
    <citation type="submission" date="2013-12" db="EMBL/GenBank/DDBJ databases">
        <title>The Genome Sequence of Aphanomyces astaci APO3.</title>
        <authorList>
            <consortium name="The Broad Institute Genomics Platform"/>
            <person name="Russ C."/>
            <person name="Tyler B."/>
            <person name="van West P."/>
            <person name="Dieguez-Uribeondo J."/>
            <person name="Young S.K."/>
            <person name="Zeng Q."/>
            <person name="Gargeya S."/>
            <person name="Fitzgerald M."/>
            <person name="Abouelleil A."/>
            <person name="Alvarado L."/>
            <person name="Chapman S.B."/>
            <person name="Gainer-Dewar J."/>
            <person name="Goldberg J."/>
            <person name="Griggs A."/>
            <person name="Gujja S."/>
            <person name="Hansen M."/>
            <person name="Howarth C."/>
            <person name="Imamovic A."/>
            <person name="Ireland A."/>
            <person name="Larimer J."/>
            <person name="McCowan C."/>
            <person name="Murphy C."/>
            <person name="Pearson M."/>
            <person name="Poon T.W."/>
            <person name="Priest M."/>
            <person name="Roberts A."/>
            <person name="Saif S."/>
            <person name="Shea T."/>
            <person name="Sykes S."/>
            <person name="Wortman J."/>
            <person name="Nusbaum C."/>
            <person name="Birren B."/>
        </authorList>
    </citation>
    <scope>NUCLEOTIDE SEQUENCE [LARGE SCALE GENOMIC DNA]</scope>
    <source>
        <strain evidence="2">APO3</strain>
    </source>
</reference>
<dbReference type="GeneID" id="20815093"/>
<dbReference type="Gene3D" id="1.20.5.190">
    <property type="match status" value="1"/>
</dbReference>
<dbReference type="RefSeq" id="XP_009838830.1">
    <property type="nucleotide sequence ID" value="XM_009840528.1"/>
</dbReference>
<accession>W4FVY6</accession>
<dbReference type="AlphaFoldDB" id="W4FVY6"/>